<keyword evidence="3" id="KW-0808">Transferase</keyword>
<dbReference type="SUPFAM" id="SSF53448">
    <property type="entry name" value="Nucleotide-diphospho-sugar transferases"/>
    <property type="match status" value="1"/>
</dbReference>
<evidence type="ECO:0000256" key="2">
    <source>
        <dbReference type="ARBA" id="ARBA00022676"/>
    </source>
</evidence>
<reference evidence="4" key="1">
    <citation type="submission" date="2020-08" db="EMBL/GenBank/DDBJ databases">
        <title>Ramlibacter sp. GTP1 16S ribosomal RNA gene genome sequencing and assembly.</title>
        <authorList>
            <person name="Kang M."/>
        </authorList>
    </citation>
    <scope>NUCLEOTIDE SEQUENCE</scope>
    <source>
        <strain evidence="4">GTP1</strain>
    </source>
</reference>
<sequence length="291" mass="31450">MNVWACIVCWRADPAAVRQLADVLRRQVSGLLVMDNAADAVLQREVPGHARYVALEANLGTAGAINRAWEIASREGADALVMLDQDSVPEPHMVAKLAAALQGLQAGGVKVAAVGPAKVDPRNGRPGRLLKPVRFLRRFAQPDSGSVIEVDHLITSGSLVTSAAWREAGPLDEALFLDYVDIEWCVRARSKGLRSFCVPGATLSHTIGENVVDVGVRTLSLHAPARTYLLVRNHLLLWRKRTMPGLWLLSDALQVMKKVAGLLALAPQKRERLRAVGRGFADGLHGRGGPL</sequence>
<comment type="caution">
    <text evidence="4">The sequence shown here is derived from an EMBL/GenBank/DDBJ whole genome shotgun (WGS) entry which is preliminary data.</text>
</comment>
<dbReference type="PANTHER" id="PTHR43179:SF12">
    <property type="entry name" value="GALACTOFURANOSYLTRANSFERASE GLFT2"/>
    <property type="match status" value="1"/>
</dbReference>
<dbReference type="CDD" id="cd02526">
    <property type="entry name" value="GT2_RfbF_like"/>
    <property type="match status" value="1"/>
</dbReference>
<dbReference type="GO" id="GO:0016757">
    <property type="term" value="F:glycosyltransferase activity"/>
    <property type="evidence" value="ECO:0007669"/>
    <property type="project" value="UniProtKB-KW"/>
</dbReference>
<dbReference type="InterPro" id="IPR029044">
    <property type="entry name" value="Nucleotide-diphossugar_trans"/>
</dbReference>
<protein>
    <submittedName>
        <fullName evidence="4">Glycosyltransferase family 2 protein</fullName>
    </submittedName>
</protein>
<evidence type="ECO:0000313" key="4">
    <source>
        <dbReference type="EMBL" id="MBC5764760.1"/>
    </source>
</evidence>
<dbReference type="EMBL" id="JACORU010000003">
    <property type="protein sequence ID" value="MBC5764760.1"/>
    <property type="molecule type" value="Genomic_DNA"/>
</dbReference>
<dbReference type="PANTHER" id="PTHR43179">
    <property type="entry name" value="RHAMNOSYLTRANSFERASE WBBL"/>
    <property type="match status" value="1"/>
</dbReference>
<evidence type="ECO:0000313" key="5">
    <source>
        <dbReference type="Proteomes" id="UP000596827"/>
    </source>
</evidence>
<name>A0A923M6B0_9BURK</name>
<keyword evidence="2" id="KW-0328">Glycosyltransferase</keyword>
<accession>A0A923M6B0</accession>
<evidence type="ECO:0000256" key="1">
    <source>
        <dbReference type="ARBA" id="ARBA00006739"/>
    </source>
</evidence>
<dbReference type="Pfam" id="PF13641">
    <property type="entry name" value="Glyco_tranf_2_3"/>
    <property type="match status" value="1"/>
</dbReference>
<dbReference type="Gene3D" id="3.90.550.10">
    <property type="entry name" value="Spore Coat Polysaccharide Biosynthesis Protein SpsA, Chain A"/>
    <property type="match status" value="1"/>
</dbReference>
<dbReference type="Proteomes" id="UP000596827">
    <property type="component" value="Unassembled WGS sequence"/>
</dbReference>
<dbReference type="AlphaFoldDB" id="A0A923M6B0"/>
<dbReference type="RefSeq" id="WP_187081235.1">
    <property type="nucleotide sequence ID" value="NZ_JACORU010000003.1"/>
</dbReference>
<keyword evidence="5" id="KW-1185">Reference proteome</keyword>
<proteinExistence type="inferred from homology"/>
<evidence type="ECO:0000256" key="3">
    <source>
        <dbReference type="ARBA" id="ARBA00022679"/>
    </source>
</evidence>
<organism evidence="4 5">
    <name type="scientific">Ramlibacter albus</name>
    <dbReference type="NCBI Taxonomy" id="2079448"/>
    <lineage>
        <taxon>Bacteria</taxon>
        <taxon>Pseudomonadati</taxon>
        <taxon>Pseudomonadota</taxon>
        <taxon>Betaproteobacteria</taxon>
        <taxon>Burkholderiales</taxon>
        <taxon>Comamonadaceae</taxon>
        <taxon>Ramlibacter</taxon>
    </lineage>
</organism>
<comment type="similarity">
    <text evidence="1">Belongs to the glycosyltransferase 2 family.</text>
</comment>
<gene>
    <name evidence="4" type="ORF">H8R02_09885</name>
</gene>